<accession>A0ABT4TFJ9</accession>
<dbReference type="InterPro" id="IPR039422">
    <property type="entry name" value="MarR/SlyA-like"/>
</dbReference>
<dbReference type="Pfam" id="PF12802">
    <property type="entry name" value="MarR_2"/>
    <property type="match status" value="1"/>
</dbReference>
<dbReference type="Gene3D" id="1.10.10.10">
    <property type="entry name" value="Winged helix-like DNA-binding domain superfamily/Winged helix DNA-binding domain"/>
    <property type="match status" value="1"/>
</dbReference>
<organism evidence="2 3">
    <name type="scientific">Nocardiopsis suaedae</name>
    <dbReference type="NCBI Taxonomy" id="3018444"/>
    <lineage>
        <taxon>Bacteria</taxon>
        <taxon>Bacillati</taxon>
        <taxon>Actinomycetota</taxon>
        <taxon>Actinomycetes</taxon>
        <taxon>Streptosporangiales</taxon>
        <taxon>Nocardiopsidaceae</taxon>
        <taxon>Nocardiopsis</taxon>
    </lineage>
</organism>
<dbReference type="PRINTS" id="PR00598">
    <property type="entry name" value="HTHMARR"/>
</dbReference>
<evidence type="ECO:0000313" key="2">
    <source>
        <dbReference type="EMBL" id="MDA2803415.1"/>
    </source>
</evidence>
<name>A0ABT4TFJ9_9ACTN</name>
<dbReference type="PANTHER" id="PTHR33164">
    <property type="entry name" value="TRANSCRIPTIONAL REGULATOR, MARR FAMILY"/>
    <property type="match status" value="1"/>
</dbReference>
<dbReference type="InterPro" id="IPR000835">
    <property type="entry name" value="HTH_MarR-typ"/>
</dbReference>
<proteinExistence type="predicted"/>
<keyword evidence="3" id="KW-1185">Reference proteome</keyword>
<protein>
    <submittedName>
        <fullName evidence="2">MarR family transcriptional regulator</fullName>
    </submittedName>
</protein>
<dbReference type="EMBL" id="JAQFWP010000003">
    <property type="protein sequence ID" value="MDA2803415.1"/>
    <property type="molecule type" value="Genomic_DNA"/>
</dbReference>
<dbReference type="InterPro" id="IPR036388">
    <property type="entry name" value="WH-like_DNA-bd_sf"/>
</dbReference>
<dbReference type="PANTHER" id="PTHR33164:SF99">
    <property type="entry name" value="MARR FAMILY REGULATORY PROTEIN"/>
    <property type="match status" value="1"/>
</dbReference>
<feature type="domain" description="HTH marR-type" evidence="1">
    <location>
        <begin position="1"/>
        <end position="139"/>
    </location>
</feature>
<evidence type="ECO:0000313" key="3">
    <source>
        <dbReference type="Proteomes" id="UP001165685"/>
    </source>
</evidence>
<dbReference type="SUPFAM" id="SSF46785">
    <property type="entry name" value="Winged helix' DNA-binding domain"/>
    <property type="match status" value="1"/>
</dbReference>
<evidence type="ECO:0000259" key="1">
    <source>
        <dbReference type="PROSITE" id="PS50995"/>
    </source>
</evidence>
<dbReference type="InterPro" id="IPR036390">
    <property type="entry name" value="WH_DNA-bd_sf"/>
</dbReference>
<comment type="caution">
    <text evidence="2">The sequence shown here is derived from an EMBL/GenBank/DDBJ whole genome shotgun (WGS) entry which is preliminary data.</text>
</comment>
<gene>
    <name evidence="2" type="ORF">O4U47_02725</name>
</gene>
<dbReference type="Proteomes" id="UP001165685">
    <property type="component" value="Unassembled WGS sequence"/>
</dbReference>
<dbReference type="PROSITE" id="PS50995">
    <property type="entry name" value="HTH_MARR_2"/>
    <property type="match status" value="1"/>
</dbReference>
<sequence length="149" mass="15952">MDAVLMWDQVVALSGRVEQELSRALQRRHGVGLSEFRALCKLASAEDGELRMQELADRIGLNQSSISRLVGRMEDAGLTRRDMCDRDRRGVYTVITDEGRALYAAAGPTYDAVLREALDRAVGDPAVGGLAALLTGQVRAGAPAEGAPA</sequence>
<dbReference type="SMART" id="SM00347">
    <property type="entry name" value="HTH_MARR"/>
    <property type="match status" value="1"/>
</dbReference>
<reference evidence="2" key="1">
    <citation type="submission" date="2023-01" db="EMBL/GenBank/DDBJ databases">
        <title>Draft genome sequence of Nocardiopsis sp. LSu2-4 isolated from halophytes.</title>
        <authorList>
            <person name="Duangmal K."/>
            <person name="Chantavorakit T."/>
        </authorList>
    </citation>
    <scope>NUCLEOTIDE SEQUENCE</scope>
    <source>
        <strain evidence="2">LSu2-4</strain>
    </source>
</reference>
<dbReference type="RefSeq" id="WP_270675869.1">
    <property type="nucleotide sequence ID" value="NZ_JAQFWP010000003.1"/>
</dbReference>